<evidence type="ECO:0000259" key="1">
    <source>
        <dbReference type="PROSITE" id="PS51340"/>
    </source>
</evidence>
<dbReference type="Pfam" id="PF03473">
    <property type="entry name" value="MOSC"/>
    <property type="match status" value="1"/>
</dbReference>
<dbReference type="GO" id="GO:0003824">
    <property type="term" value="F:catalytic activity"/>
    <property type="evidence" value="ECO:0007669"/>
    <property type="project" value="InterPro"/>
</dbReference>
<protein>
    <submittedName>
        <fullName evidence="2">Mitochondrial amidoxime reducing component 2</fullName>
    </submittedName>
</protein>
<dbReference type="EMBL" id="MU827303">
    <property type="protein sequence ID" value="KAJ7365559.1"/>
    <property type="molecule type" value="Genomic_DNA"/>
</dbReference>
<evidence type="ECO:0000313" key="3">
    <source>
        <dbReference type="Proteomes" id="UP001163046"/>
    </source>
</evidence>
<accession>A0A9W9YVS1</accession>
<name>A0A9W9YVS1_9CNID</name>
<dbReference type="GO" id="GO:0030151">
    <property type="term" value="F:molybdenum ion binding"/>
    <property type="evidence" value="ECO:0007669"/>
    <property type="project" value="InterPro"/>
</dbReference>
<evidence type="ECO:0000313" key="2">
    <source>
        <dbReference type="EMBL" id="KAJ7365559.1"/>
    </source>
</evidence>
<dbReference type="InterPro" id="IPR005302">
    <property type="entry name" value="MoCF_Sase_C"/>
</dbReference>
<organism evidence="2 3">
    <name type="scientific">Desmophyllum pertusum</name>
    <dbReference type="NCBI Taxonomy" id="174260"/>
    <lineage>
        <taxon>Eukaryota</taxon>
        <taxon>Metazoa</taxon>
        <taxon>Cnidaria</taxon>
        <taxon>Anthozoa</taxon>
        <taxon>Hexacorallia</taxon>
        <taxon>Scleractinia</taxon>
        <taxon>Caryophylliina</taxon>
        <taxon>Caryophylliidae</taxon>
        <taxon>Desmophyllum</taxon>
    </lineage>
</organism>
<dbReference type="Proteomes" id="UP001163046">
    <property type="component" value="Unassembled WGS sequence"/>
</dbReference>
<feature type="domain" description="MOSC" evidence="1">
    <location>
        <begin position="103"/>
        <end position="194"/>
    </location>
</feature>
<dbReference type="InterPro" id="IPR005303">
    <property type="entry name" value="MOCOS_middle"/>
</dbReference>
<dbReference type="OrthoDB" id="17255at2759"/>
<gene>
    <name evidence="2" type="primary">MARC2_7</name>
    <name evidence="2" type="ORF">OS493_005673</name>
</gene>
<keyword evidence="3" id="KW-1185">Reference proteome</keyword>
<sequence length="194" mass="21724">MQDGRILKISVDRFTCRCLSEYCCTVVARKGENAVLQRDGACFGPVIYPVKSCKGIRVDDVKCFREGMEFDRIFGMEGEGQYVGDEAAEWFSNYMGKPGFKVYQLSRPRVIREHDEWSDIGEAGDKASFGDFAPYMILAEASLAALNTQLPSPMEMERFRPNVVVNGLMAFEEVSLRRLRLVGPAGVALSKQRG</sequence>
<dbReference type="AlphaFoldDB" id="A0A9W9YVS1"/>
<reference evidence="2" key="1">
    <citation type="submission" date="2023-01" db="EMBL/GenBank/DDBJ databases">
        <title>Genome assembly of the deep-sea coral Lophelia pertusa.</title>
        <authorList>
            <person name="Herrera S."/>
            <person name="Cordes E."/>
        </authorList>
    </citation>
    <scope>NUCLEOTIDE SEQUENCE</scope>
    <source>
        <strain evidence="2">USNM1676648</strain>
        <tissue evidence="2">Polyp</tissue>
    </source>
</reference>
<dbReference type="InterPro" id="IPR011037">
    <property type="entry name" value="Pyrv_Knase-like_insert_dom_sf"/>
</dbReference>
<dbReference type="SUPFAM" id="SSF50800">
    <property type="entry name" value="PK beta-barrel domain-like"/>
    <property type="match status" value="1"/>
</dbReference>
<dbReference type="SUPFAM" id="SSF141673">
    <property type="entry name" value="MOSC N-terminal domain-like"/>
    <property type="match status" value="1"/>
</dbReference>
<dbReference type="GO" id="GO:0030170">
    <property type="term" value="F:pyridoxal phosphate binding"/>
    <property type="evidence" value="ECO:0007669"/>
    <property type="project" value="InterPro"/>
</dbReference>
<comment type="caution">
    <text evidence="2">The sequence shown here is derived from an EMBL/GenBank/DDBJ whole genome shotgun (WGS) entry which is preliminary data.</text>
</comment>
<dbReference type="Pfam" id="PF03476">
    <property type="entry name" value="MOSC_N"/>
    <property type="match status" value="1"/>
</dbReference>
<dbReference type="PROSITE" id="PS51340">
    <property type="entry name" value="MOSC"/>
    <property type="match status" value="1"/>
</dbReference>
<proteinExistence type="predicted"/>